<evidence type="ECO:0000313" key="7">
    <source>
        <dbReference type="Proteomes" id="UP000694580"/>
    </source>
</evidence>
<dbReference type="InterPro" id="IPR050540">
    <property type="entry name" value="F-actin_Monoox_Mical"/>
</dbReference>
<dbReference type="SUPFAM" id="SSF47576">
    <property type="entry name" value="Calponin-homology domain, CH-domain"/>
    <property type="match status" value="1"/>
</dbReference>
<dbReference type="GeneTree" id="ENSGT00940000154495"/>
<dbReference type="AlphaFoldDB" id="A0AAY4D4N4"/>
<dbReference type="GeneID" id="114768332"/>
<dbReference type="Proteomes" id="UP000694580">
    <property type="component" value="Chromosome 18"/>
</dbReference>
<feature type="compositionally biased region" description="Basic and acidic residues" evidence="4">
    <location>
        <begin position="101"/>
        <end position="150"/>
    </location>
</feature>
<dbReference type="CDD" id="cd21200">
    <property type="entry name" value="CH_SMTN-like"/>
    <property type="match status" value="1"/>
</dbReference>
<evidence type="ECO:0000313" key="6">
    <source>
        <dbReference type="Ensembl" id="ENSDCDP00010040363.1"/>
    </source>
</evidence>
<feature type="compositionally biased region" description="Basic and acidic residues" evidence="4">
    <location>
        <begin position="10"/>
        <end position="35"/>
    </location>
</feature>
<dbReference type="SMART" id="SM00033">
    <property type="entry name" value="CH"/>
    <property type="match status" value="1"/>
</dbReference>
<dbReference type="Pfam" id="PF00307">
    <property type="entry name" value="CH"/>
    <property type="match status" value="1"/>
</dbReference>
<feature type="compositionally biased region" description="Basic and acidic residues" evidence="4">
    <location>
        <begin position="342"/>
        <end position="374"/>
    </location>
</feature>
<evidence type="ECO:0000256" key="3">
    <source>
        <dbReference type="ARBA" id="ARBA00061655"/>
    </source>
</evidence>
<feature type="domain" description="Calponin-homology (CH)" evidence="5">
    <location>
        <begin position="232"/>
        <end position="339"/>
    </location>
</feature>
<keyword evidence="7" id="KW-1185">Reference proteome</keyword>
<sequence>MDDPASIATEKQKDENKNLERCGPESENMELRNEENGEEGPQVMSDGDGGGSTKPVVHAENIKTERGEEKVGDKDSDAVKEEEEPEGEKEKEPGSSPPTETEAKEITDKSTDGSKNGEENTEMENRNEIKEEKEVKSEPEEHRKQEENENKTSTGCNEKKEREEGGMDKQTSVTERRKAPPSATPAASAGRSRQFGRPSARRDAMAKFQQGQPPVQRNFKVQRVSVGVSNGSSIKQKVLQWCRNKTRNYEGIDIENFSSSWSDGLAFCALIHRFFPSAFDFSSLKASEREKNFALAFTTAESLADCCPLLEVSDMLLMGDRPDPLCVFTYVQSLCQHLSKIEKERKEKEDKEETKEASAETDHKGEEEEEKGVAESEDNSVVENET</sequence>
<accession>A0AAY4D4N4</accession>
<evidence type="ECO:0000256" key="2">
    <source>
        <dbReference type="ARBA" id="ARBA00023054"/>
    </source>
</evidence>
<name>A0AAY4D4N4_9TELE</name>
<feature type="compositionally biased region" description="Basic and acidic residues" evidence="4">
    <location>
        <begin position="60"/>
        <end position="79"/>
    </location>
</feature>
<keyword evidence="2" id="KW-0175">Coiled coil</keyword>
<comment type="similarity">
    <text evidence="3">Belongs to the smoothelin family.</text>
</comment>
<feature type="compositionally biased region" description="Basic and acidic residues" evidence="4">
    <location>
        <begin position="157"/>
        <end position="167"/>
    </location>
</feature>
<dbReference type="RefSeq" id="XP_028816390.1">
    <property type="nucleotide sequence ID" value="XM_028960557.1"/>
</dbReference>
<feature type="region of interest" description="Disordered" evidence="4">
    <location>
        <begin position="342"/>
        <end position="386"/>
    </location>
</feature>
<dbReference type="PANTHER" id="PTHR23167">
    <property type="entry name" value="CALPONIN HOMOLOGY DOMAIN-CONTAINING PROTEIN DDB_G0272472-RELATED"/>
    <property type="match status" value="1"/>
</dbReference>
<dbReference type="InterPro" id="IPR036872">
    <property type="entry name" value="CH_dom_sf"/>
</dbReference>
<reference evidence="6" key="3">
    <citation type="submission" date="2025-09" db="UniProtKB">
        <authorList>
            <consortium name="Ensembl"/>
        </authorList>
    </citation>
    <scope>IDENTIFICATION</scope>
</reference>
<reference evidence="6" key="2">
    <citation type="submission" date="2025-08" db="UniProtKB">
        <authorList>
            <consortium name="Ensembl"/>
        </authorList>
    </citation>
    <scope>IDENTIFICATION</scope>
</reference>
<dbReference type="FunFam" id="1.10.418.10:FF:000009">
    <property type="entry name" value="smoothelin isoform X2"/>
    <property type="match status" value="1"/>
</dbReference>
<dbReference type="Gene3D" id="1.10.418.10">
    <property type="entry name" value="Calponin-like domain"/>
    <property type="match status" value="1"/>
</dbReference>
<dbReference type="InterPro" id="IPR001715">
    <property type="entry name" value="CH_dom"/>
</dbReference>
<feature type="compositionally biased region" description="Low complexity" evidence="4">
    <location>
        <begin position="180"/>
        <end position="193"/>
    </location>
</feature>
<evidence type="ECO:0000256" key="4">
    <source>
        <dbReference type="SAM" id="MobiDB-lite"/>
    </source>
</evidence>
<dbReference type="PANTHER" id="PTHR23167:SF85">
    <property type="entry name" value="SMOOTHELIN-LIKE 1 ISOFORM X1"/>
    <property type="match status" value="1"/>
</dbReference>
<proteinExistence type="inferred from homology"/>
<dbReference type="PROSITE" id="PS50021">
    <property type="entry name" value="CH"/>
    <property type="match status" value="1"/>
</dbReference>
<feature type="compositionally biased region" description="Acidic residues" evidence="4">
    <location>
        <begin position="375"/>
        <end position="386"/>
    </location>
</feature>
<feature type="region of interest" description="Disordered" evidence="4">
    <location>
        <begin position="1"/>
        <end position="216"/>
    </location>
</feature>
<gene>
    <name evidence="6" type="primary">SMTNL1</name>
</gene>
<keyword evidence="1" id="KW-0597">Phosphoprotein</keyword>
<dbReference type="Ensembl" id="ENSDCDT00010050226.1">
    <property type="protein sequence ID" value="ENSDCDP00010040363.1"/>
    <property type="gene ID" value="ENSDCDG00010025786.1"/>
</dbReference>
<organism evidence="6 7">
    <name type="scientific">Denticeps clupeoides</name>
    <name type="common">denticle herring</name>
    <dbReference type="NCBI Taxonomy" id="299321"/>
    <lineage>
        <taxon>Eukaryota</taxon>
        <taxon>Metazoa</taxon>
        <taxon>Chordata</taxon>
        <taxon>Craniata</taxon>
        <taxon>Vertebrata</taxon>
        <taxon>Euteleostomi</taxon>
        <taxon>Actinopterygii</taxon>
        <taxon>Neopterygii</taxon>
        <taxon>Teleostei</taxon>
        <taxon>Clupei</taxon>
        <taxon>Clupeiformes</taxon>
        <taxon>Denticipitoidei</taxon>
        <taxon>Denticipitidae</taxon>
        <taxon>Denticeps</taxon>
    </lineage>
</organism>
<protein>
    <recommendedName>
        <fullName evidence="5">Calponin-homology (CH) domain-containing protein</fullName>
    </recommendedName>
</protein>
<reference evidence="6 7" key="1">
    <citation type="submission" date="2020-06" db="EMBL/GenBank/DDBJ databases">
        <authorList>
            <consortium name="Wellcome Sanger Institute Data Sharing"/>
        </authorList>
    </citation>
    <scope>NUCLEOTIDE SEQUENCE [LARGE SCALE GENOMIC DNA]</scope>
</reference>
<evidence type="ECO:0000259" key="5">
    <source>
        <dbReference type="PROSITE" id="PS50021"/>
    </source>
</evidence>
<evidence type="ECO:0000256" key="1">
    <source>
        <dbReference type="ARBA" id="ARBA00022553"/>
    </source>
</evidence>